<dbReference type="AlphaFoldDB" id="X1A8Y1"/>
<keyword evidence="5" id="KW-0548">Nucleotidyltransferase</keyword>
<sequence>SQGTNQVRVEVIIVGAGKGARFGEVRPKQFSYLCKKPIFCWTIERFEKCELIDKIILVIPPRMKEYVQKSILSYSDYKKIKATVEGGKERGDSVFQGLQVVDRDTDIVLIHDGVRPLIFPELIERLIHQVEKCGAATLAVPMKETVKEVSRESAVAQTLDRKKLYSIQTPQGFKREIIWKAYQTARESGQWASDDAALVEKIGKRVMIILGNEMNIKITTSLDLKLAEILLRNSV</sequence>
<organism evidence="7">
    <name type="scientific">marine sediment metagenome</name>
    <dbReference type="NCBI Taxonomy" id="412755"/>
    <lineage>
        <taxon>unclassified sequences</taxon>
        <taxon>metagenomes</taxon>
        <taxon>ecological metagenomes</taxon>
    </lineage>
</organism>
<dbReference type="Pfam" id="PF01128">
    <property type="entry name" value="IspD"/>
    <property type="match status" value="1"/>
</dbReference>
<evidence type="ECO:0000256" key="1">
    <source>
        <dbReference type="ARBA" id="ARBA00004787"/>
    </source>
</evidence>
<dbReference type="EC" id="2.7.7.60" evidence="3"/>
<feature type="non-terminal residue" evidence="7">
    <location>
        <position position="1"/>
    </location>
</feature>
<name>X1A8Y1_9ZZZZ</name>
<dbReference type="InterPro" id="IPR050088">
    <property type="entry name" value="IspD/TarI_cytidylyltransf_bact"/>
</dbReference>
<keyword evidence="6" id="KW-0414">Isoprene biosynthesis</keyword>
<evidence type="ECO:0000256" key="5">
    <source>
        <dbReference type="ARBA" id="ARBA00022695"/>
    </source>
</evidence>
<dbReference type="PANTHER" id="PTHR32125:SF4">
    <property type="entry name" value="2-C-METHYL-D-ERYTHRITOL 4-PHOSPHATE CYTIDYLYLTRANSFERASE, CHLOROPLASTIC"/>
    <property type="match status" value="1"/>
</dbReference>
<dbReference type="HAMAP" id="MF_00108">
    <property type="entry name" value="IspD"/>
    <property type="match status" value="1"/>
</dbReference>
<accession>X1A8Y1</accession>
<evidence type="ECO:0000256" key="4">
    <source>
        <dbReference type="ARBA" id="ARBA00022679"/>
    </source>
</evidence>
<evidence type="ECO:0000313" key="7">
    <source>
        <dbReference type="EMBL" id="GAG56651.1"/>
    </source>
</evidence>
<dbReference type="CDD" id="cd02516">
    <property type="entry name" value="CDP-ME_synthetase"/>
    <property type="match status" value="1"/>
</dbReference>
<dbReference type="PROSITE" id="PS01295">
    <property type="entry name" value="ISPD"/>
    <property type="match status" value="1"/>
</dbReference>
<dbReference type="SUPFAM" id="SSF53448">
    <property type="entry name" value="Nucleotide-diphospho-sugar transferases"/>
    <property type="match status" value="1"/>
</dbReference>
<keyword evidence="4" id="KW-0808">Transferase</keyword>
<comment type="pathway">
    <text evidence="1">Isoprenoid biosynthesis; isopentenyl diphosphate biosynthesis via DXP pathway; isopentenyl diphosphate from 1-deoxy-D-xylulose 5-phosphate: step 2/6.</text>
</comment>
<evidence type="ECO:0000256" key="2">
    <source>
        <dbReference type="ARBA" id="ARBA00009789"/>
    </source>
</evidence>
<comment type="similarity">
    <text evidence="2">Belongs to the IspD/TarI cytidylyltransferase family. IspD subfamily.</text>
</comment>
<dbReference type="GO" id="GO:0050518">
    <property type="term" value="F:2-C-methyl-D-erythritol 4-phosphate cytidylyltransferase activity"/>
    <property type="evidence" value="ECO:0007669"/>
    <property type="project" value="UniProtKB-EC"/>
</dbReference>
<dbReference type="NCBIfam" id="TIGR00453">
    <property type="entry name" value="ispD"/>
    <property type="match status" value="1"/>
</dbReference>
<dbReference type="EMBL" id="BART01002112">
    <property type="protein sequence ID" value="GAG56651.1"/>
    <property type="molecule type" value="Genomic_DNA"/>
</dbReference>
<dbReference type="InterPro" id="IPR029044">
    <property type="entry name" value="Nucleotide-diphossugar_trans"/>
</dbReference>
<dbReference type="InterPro" id="IPR034683">
    <property type="entry name" value="IspD/TarI"/>
</dbReference>
<proteinExistence type="inferred from homology"/>
<evidence type="ECO:0000256" key="3">
    <source>
        <dbReference type="ARBA" id="ARBA00012526"/>
    </source>
</evidence>
<gene>
    <name evidence="7" type="ORF">S01H4_06727</name>
</gene>
<protein>
    <recommendedName>
        <fullName evidence="3">2-C-methyl-D-erythritol 4-phosphate cytidylyltransferase</fullName>
        <ecNumber evidence="3">2.7.7.60</ecNumber>
    </recommendedName>
</protein>
<dbReference type="GO" id="GO:0019288">
    <property type="term" value="P:isopentenyl diphosphate biosynthetic process, methylerythritol 4-phosphate pathway"/>
    <property type="evidence" value="ECO:0007669"/>
    <property type="project" value="UniProtKB-UniPathway"/>
</dbReference>
<reference evidence="7" key="1">
    <citation type="journal article" date="2014" name="Front. Microbiol.">
        <title>High frequency of phylogenetically diverse reductive dehalogenase-homologous genes in deep subseafloor sedimentary metagenomes.</title>
        <authorList>
            <person name="Kawai M."/>
            <person name="Futagami T."/>
            <person name="Toyoda A."/>
            <person name="Takaki Y."/>
            <person name="Nishi S."/>
            <person name="Hori S."/>
            <person name="Arai W."/>
            <person name="Tsubouchi T."/>
            <person name="Morono Y."/>
            <person name="Uchiyama I."/>
            <person name="Ito T."/>
            <person name="Fujiyama A."/>
            <person name="Inagaki F."/>
            <person name="Takami H."/>
        </authorList>
    </citation>
    <scope>NUCLEOTIDE SEQUENCE</scope>
    <source>
        <strain evidence="7">Expedition CK06-06</strain>
    </source>
</reference>
<dbReference type="InterPro" id="IPR001228">
    <property type="entry name" value="IspD"/>
</dbReference>
<dbReference type="Gene3D" id="3.90.550.10">
    <property type="entry name" value="Spore Coat Polysaccharide Biosynthesis Protein SpsA, Chain A"/>
    <property type="match status" value="1"/>
</dbReference>
<dbReference type="InterPro" id="IPR018294">
    <property type="entry name" value="ISPD_synthase_CS"/>
</dbReference>
<dbReference type="PANTHER" id="PTHR32125">
    <property type="entry name" value="2-C-METHYL-D-ERYTHRITOL 4-PHOSPHATE CYTIDYLYLTRANSFERASE, CHLOROPLASTIC"/>
    <property type="match status" value="1"/>
</dbReference>
<dbReference type="UniPathway" id="UPA00056">
    <property type="reaction ID" value="UER00093"/>
</dbReference>
<dbReference type="FunFam" id="3.90.550.10:FF:000003">
    <property type="entry name" value="2-C-methyl-D-erythritol 4-phosphate cytidylyltransferase"/>
    <property type="match status" value="1"/>
</dbReference>
<evidence type="ECO:0000256" key="6">
    <source>
        <dbReference type="ARBA" id="ARBA00023229"/>
    </source>
</evidence>
<comment type="caution">
    <text evidence="7">The sequence shown here is derived from an EMBL/GenBank/DDBJ whole genome shotgun (WGS) entry which is preliminary data.</text>
</comment>